<feature type="domain" description="Histidine kinase" evidence="8">
    <location>
        <begin position="371"/>
        <end position="587"/>
    </location>
</feature>
<dbReference type="Pfam" id="PF02518">
    <property type="entry name" value="HATPase_c"/>
    <property type="match status" value="1"/>
</dbReference>
<dbReference type="SUPFAM" id="SSF47384">
    <property type="entry name" value="Homodimeric domain of signal transducing histidine kinase"/>
    <property type="match status" value="1"/>
</dbReference>
<feature type="transmembrane region" description="Helical" evidence="7">
    <location>
        <begin position="63"/>
        <end position="89"/>
    </location>
</feature>
<dbReference type="Proteomes" id="UP000199666">
    <property type="component" value="Unassembled WGS sequence"/>
</dbReference>
<gene>
    <name evidence="9" type="ORF">SAMN04489864_103193</name>
</gene>
<dbReference type="Gene3D" id="3.30.450.20">
    <property type="entry name" value="PAS domain"/>
    <property type="match status" value="1"/>
</dbReference>
<dbReference type="PRINTS" id="PR00344">
    <property type="entry name" value="BCTRLSENSOR"/>
</dbReference>
<proteinExistence type="predicted"/>
<dbReference type="InterPro" id="IPR036097">
    <property type="entry name" value="HisK_dim/P_sf"/>
</dbReference>
<dbReference type="EMBL" id="FOPP01000003">
    <property type="protein sequence ID" value="SFG91480.1"/>
    <property type="molecule type" value="Genomic_DNA"/>
</dbReference>
<accession>A0A1I2VQQ5</accession>
<reference evidence="9 10" key="1">
    <citation type="submission" date="2016-10" db="EMBL/GenBank/DDBJ databases">
        <authorList>
            <person name="de Groot N.N."/>
        </authorList>
    </citation>
    <scope>NUCLEOTIDE SEQUENCE [LARGE SCALE GENOMIC DNA]</scope>
    <source>
        <strain evidence="9 10">DSM 18684</strain>
    </source>
</reference>
<sequence>MALSFNPYAFILIFFGMATCILSGFIYKRGGNAFKWFILMMLSNAIWSIPYGLELASTSLKQIKFFICLEYIGIGTLPICWFIFCLNFCGKEAWLEKRRNVILLVAFPIITLLMVWTNAYHHLHYKQIVIGTTGPFPIANTEPGVWYFIFTLYFYSLLTFGCYLIFIKFKNADPIFQKQNYAIVIAILIPWLTNFTFLLGFKPLGEIDGTPYAFMVTTSLILLGIYRFKLFDILPIAREKVLELMQDGFFVLDQQHRIIDYNKSTLKYIHLPTGKKLNGSNLEELFPNQHTFFDRIKKHESGKIELDIILNGNHIYLIADILFLNDNKINNDFSIIKLQDLTTFKKDAIKAAEQANELNRLNQLKDRIFSIIAHDLRAPLVNISEILKMVGNNQITIDEFKAIAPNFNKDIIYTTELLENILHWSRSQLIGFGIKKEPFNLKNLIINEINYHLPAANFKKVKINYGSFPAEMVYADIIMVQMVIRNLISNGIKYCHQNCEIDIQTSYLKHNQLLIMIKDNGIGISQPIFEKLFKDENISTRGTLNEKGTGLGLLICKDFMERNNGSIHVESTEGKGTICSLLLPTHKEKVN</sequence>
<dbReference type="Pfam" id="PF16927">
    <property type="entry name" value="HisKA_7TM"/>
    <property type="match status" value="1"/>
</dbReference>
<keyword evidence="7" id="KW-1133">Transmembrane helix</keyword>
<dbReference type="GO" id="GO:0005886">
    <property type="term" value="C:plasma membrane"/>
    <property type="evidence" value="ECO:0007669"/>
    <property type="project" value="TreeGrafter"/>
</dbReference>
<dbReference type="InterPro" id="IPR050351">
    <property type="entry name" value="BphY/WalK/GraS-like"/>
</dbReference>
<dbReference type="AlphaFoldDB" id="A0A1I2VQQ5"/>
<protein>
    <recommendedName>
        <fullName evidence="2">histidine kinase</fullName>
        <ecNumber evidence="2">2.7.13.3</ecNumber>
    </recommendedName>
</protein>
<keyword evidence="6" id="KW-0902">Two-component regulatory system</keyword>
<feature type="transmembrane region" description="Helical" evidence="7">
    <location>
        <begin position="101"/>
        <end position="119"/>
    </location>
</feature>
<dbReference type="RefSeq" id="WP_090992707.1">
    <property type="nucleotide sequence ID" value="NZ_FOPP01000003.1"/>
</dbReference>
<dbReference type="Gene3D" id="1.10.287.130">
    <property type="match status" value="1"/>
</dbReference>
<evidence type="ECO:0000256" key="4">
    <source>
        <dbReference type="ARBA" id="ARBA00022679"/>
    </source>
</evidence>
<dbReference type="InterPro" id="IPR003661">
    <property type="entry name" value="HisK_dim/P_dom"/>
</dbReference>
<organism evidence="9 10">
    <name type="scientific">Pedobacter insulae</name>
    <dbReference type="NCBI Taxonomy" id="414048"/>
    <lineage>
        <taxon>Bacteria</taxon>
        <taxon>Pseudomonadati</taxon>
        <taxon>Bacteroidota</taxon>
        <taxon>Sphingobacteriia</taxon>
        <taxon>Sphingobacteriales</taxon>
        <taxon>Sphingobacteriaceae</taxon>
        <taxon>Pedobacter</taxon>
    </lineage>
</organism>
<comment type="catalytic activity">
    <reaction evidence="1">
        <text>ATP + protein L-histidine = ADP + protein N-phospho-L-histidine.</text>
        <dbReference type="EC" id="2.7.13.3"/>
    </reaction>
</comment>
<keyword evidence="3" id="KW-0597">Phosphoprotein</keyword>
<evidence type="ECO:0000256" key="7">
    <source>
        <dbReference type="SAM" id="Phobius"/>
    </source>
</evidence>
<evidence type="ECO:0000313" key="10">
    <source>
        <dbReference type="Proteomes" id="UP000199666"/>
    </source>
</evidence>
<keyword evidence="7" id="KW-0812">Transmembrane</keyword>
<dbReference type="Gene3D" id="3.30.565.10">
    <property type="entry name" value="Histidine kinase-like ATPase, C-terminal domain"/>
    <property type="match status" value="1"/>
</dbReference>
<dbReference type="InterPro" id="IPR004358">
    <property type="entry name" value="Sig_transdc_His_kin-like_C"/>
</dbReference>
<dbReference type="InterPro" id="IPR036890">
    <property type="entry name" value="HATPase_C_sf"/>
</dbReference>
<dbReference type="InterPro" id="IPR005467">
    <property type="entry name" value="His_kinase_dom"/>
</dbReference>
<feature type="transmembrane region" description="Helical" evidence="7">
    <location>
        <begin position="181"/>
        <end position="200"/>
    </location>
</feature>
<evidence type="ECO:0000256" key="3">
    <source>
        <dbReference type="ARBA" id="ARBA00022553"/>
    </source>
</evidence>
<feature type="transmembrane region" description="Helical" evidence="7">
    <location>
        <begin position="6"/>
        <end position="27"/>
    </location>
</feature>
<keyword evidence="7" id="KW-0472">Membrane</keyword>
<dbReference type="GO" id="GO:0016036">
    <property type="term" value="P:cellular response to phosphate starvation"/>
    <property type="evidence" value="ECO:0007669"/>
    <property type="project" value="TreeGrafter"/>
</dbReference>
<dbReference type="GO" id="GO:0004721">
    <property type="term" value="F:phosphoprotein phosphatase activity"/>
    <property type="evidence" value="ECO:0007669"/>
    <property type="project" value="TreeGrafter"/>
</dbReference>
<keyword evidence="10" id="KW-1185">Reference proteome</keyword>
<dbReference type="InterPro" id="IPR003594">
    <property type="entry name" value="HATPase_dom"/>
</dbReference>
<feature type="transmembrane region" description="Helical" evidence="7">
    <location>
        <begin position="34"/>
        <end position="51"/>
    </location>
</feature>
<dbReference type="GO" id="GO:0000155">
    <property type="term" value="F:phosphorelay sensor kinase activity"/>
    <property type="evidence" value="ECO:0007669"/>
    <property type="project" value="InterPro"/>
</dbReference>
<name>A0A1I2VQQ5_9SPHI</name>
<feature type="transmembrane region" description="Helical" evidence="7">
    <location>
        <begin position="145"/>
        <end position="169"/>
    </location>
</feature>
<dbReference type="SMART" id="SM00387">
    <property type="entry name" value="HATPase_c"/>
    <property type="match status" value="1"/>
</dbReference>
<evidence type="ECO:0000256" key="6">
    <source>
        <dbReference type="ARBA" id="ARBA00023012"/>
    </source>
</evidence>
<keyword evidence="4" id="KW-0808">Transferase</keyword>
<dbReference type="CDD" id="cd00082">
    <property type="entry name" value="HisKA"/>
    <property type="match status" value="1"/>
</dbReference>
<evidence type="ECO:0000256" key="2">
    <source>
        <dbReference type="ARBA" id="ARBA00012438"/>
    </source>
</evidence>
<dbReference type="PROSITE" id="PS50109">
    <property type="entry name" value="HIS_KIN"/>
    <property type="match status" value="1"/>
</dbReference>
<evidence type="ECO:0000313" key="9">
    <source>
        <dbReference type="EMBL" id="SFG91480.1"/>
    </source>
</evidence>
<dbReference type="PANTHER" id="PTHR45453">
    <property type="entry name" value="PHOSPHATE REGULON SENSOR PROTEIN PHOR"/>
    <property type="match status" value="1"/>
</dbReference>
<dbReference type="OrthoDB" id="9810447at2"/>
<evidence type="ECO:0000256" key="5">
    <source>
        <dbReference type="ARBA" id="ARBA00022777"/>
    </source>
</evidence>
<feature type="transmembrane region" description="Helical" evidence="7">
    <location>
        <begin position="212"/>
        <end position="230"/>
    </location>
</feature>
<dbReference type="SUPFAM" id="SSF55874">
    <property type="entry name" value="ATPase domain of HSP90 chaperone/DNA topoisomerase II/histidine kinase"/>
    <property type="match status" value="1"/>
</dbReference>
<keyword evidence="5 9" id="KW-0418">Kinase</keyword>
<dbReference type="PANTHER" id="PTHR45453:SF1">
    <property type="entry name" value="PHOSPHATE REGULON SENSOR PROTEIN PHOR"/>
    <property type="match status" value="1"/>
</dbReference>
<dbReference type="STRING" id="414048.SAMN04489864_103193"/>
<evidence type="ECO:0000259" key="8">
    <source>
        <dbReference type="PROSITE" id="PS50109"/>
    </source>
</evidence>
<dbReference type="EC" id="2.7.13.3" evidence="2"/>
<dbReference type="InterPro" id="IPR031621">
    <property type="entry name" value="HisKA_7TM"/>
</dbReference>
<evidence type="ECO:0000256" key="1">
    <source>
        <dbReference type="ARBA" id="ARBA00000085"/>
    </source>
</evidence>